<dbReference type="PANTHER" id="PTHR31716:SF1">
    <property type="entry name" value="PROTEIN FMC1 HOMOLOG"/>
    <property type="match status" value="1"/>
</dbReference>
<comment type="similarity">
    <text evidence="1">Belongs to the FMC1 family.</text>
</comment>
<dbReference type="GeneID" id="101240220"/>
<accession>A0ABM4CWU1</accession>
<keyword evidence="3" id="KW-1185">Reference proteome</keyword>
<evidence type="ECO:0000313" key="3">
    <source>
        <dbReference type="Proteomes" id="UP001652625"/>
    </source>
</evidence>
<dbReference type="Proteomes" id="UP001652625">
    <property type="component" value="Chromosome 11"/>
</dbReference>
<protein>
    <recommendedName>
        <fullName evidence="2">Protein FMC1 homolog</fullName>
    </recommendedName>
</protein>
<dbReference type="PANTHER" id="PTHR31716">
    <property type="entry name" value="PROTEIN FMC1 HOMOLOG"/>
    <property type="match status" value="1"/>
</dbReference>
<proteinExistence type="inferred from homology"/>
<evidence type="ECO:0000313" key="4">
    <source>
        <dbReference type="RefSeq" id="XP_065666406.1"/>
    </source>
</evidence>
<dbReference type="RefSeq" id="XP_065666406.1">
    <property type="nucleotide sequence ID" value="XM_065810334.1"/>
</dbReference>
<dbReference type="InterPro" id="IPR037667">
    <property type="entry name" value="FMC1_homologue"/>
</dbReference>
<name>A0ABM4CWU1_HYDVU</name>
<sequence length="109" mass="12612">MNSTKKLQRLFRSFLKELRHIELKQQEKKNLVWQSSPMYKYVKDKFVFPASSLNNTLFLEQYTLLLNAIKVSQGISAMYKGAGERTIEQSANLVGLKLPKLYVDPIKTS</sequence>
<evidence type="ECO:0000256" key="2">
    <source>
        <dbReference type="ARBA" id="ARBA00013846"/>
    </source>
</evidence>
<evidence type="ECO:0000256" key="1">
    <source>
        <dbReference type="ARBA" id="ARBA00009058"/>
    </source>
</evidence>
<organism evidence="3 4">
    <name type="scientific">Hydra vulgaris</name>
    <name type="common">Hydra</name>
    <name type="synonym">Hydra attenuata</name>
    <dbReference type="NCBI Taxonomy" id="6087"/>
    <lineage>
        <taxon>Eukaryota</taxon>
        <taxon>Metazoa</taxon>
        <taxon>Cnidaria</taxon>
        <taxon>Hydrozoa</taxon>
        <taxon>Hydroidolina</taxon>
        <taxon>Anthoathecata</taxon>
        <taxon>Aplanulata</taxon>
        <taxon>Hydridae</taxon>
        <taxon>Hydra</taxon>
    </lineage>
</organism>
<gene>
    <name evidence="4" type="primary">LOC101240220</name>
</gene>
<reference evidence="4" key="1">
    <citation type="submission" date="2025-08" db="UniProtKB">
        <authorList>
            <consortium name="RefSeq"/>
        </authorList>
    </citation>
    <scope>IDENTIFICATION</scope>
</reference>